<feature type="domain" description="DDH" evidence="1">
    <location>
        <begin position="80"/>
        <end position="228"/>
    </location>
</feature>
<accession>A0A7C4GG91</accession>
<dbReference type="PANTHER" id="PTHR30255">
    <property type="entry name" value="SINGLE-STRANDED-DNA-SPECIFIC EXONUCLEASE RECJ"/>
    <property type="match status" value="1"/>
</dbReference>
<dbReference type="AlphaFoldDB" id="A0A7C4GG91"/>
<dbReference type="PANTHER" id="PTHR30255:SF2">
    <property type="entry name" value="SINGLE-STRANDED-DNA-SPECIFIC EXONUCLEASE RECJ"/>
    <property type="match status" value="1"/>
</dbReference>
<dbReference type="InterPro" id="IPR001667">
    <property type="entry name" value="DDH_dom"/>
</dbReference>
<proteinExistence type="predicted"/>
<dbReference type="InterPro" id="IPR038763">
    <property type="entry name" value="DHH_sf"/>
</dbReference>
<dbReference type="GO" id="GO:0004527">
    <property type="term" value="F:exonuclease activity"/>
    <property type="evidence" value="ECO:0007669"/>
    <property type="project" value="UniProtKB-KW"/>
</dbReference>
<dbReference type="Gene3D" id="3.10.310.30">
    <property type="match status" value="1"/>
</dbReference>
<evidence type="ECO:0000313" key="3">
    <source>
        <dbReference type="EMBL" id="HGK28095.1"/>
    </source>
</evidence>
<dbReference type="GO" id="GO:0003676">
    <property type="term" value="F:nucleic acid binding"/>
    <property type="evidence" value="ECO:0007669"/>
    <property type="project" value="InterPro"/>
</dbReference>
<feature type="domain" description="DHHA1" evidence="2">
    <location>
        <begin position="346"/>
        <end position="435"/>
    </location>
</feature>
<dbReference type="Pfam" id="PF01368">
    <property type="entry name" value="DHH"/>
    <property type="match status" value="1"/>
</dbReference>
<protein>
    <recommendedName>
        <fullName evidence="4">Single-stranded-DNA-specific exonuclease RecJ</fullName>
    </recommendedName>
</protein>
<gene>
    <name evidence="3" type="ORF">ENS41_03995</name>
</gene>
<dbReference type="InterPro" id="IPR051673">
    <property type="entry name" value="SSDNA_exonuclease_RecJ"/>
</dbReference>
<dbReference type="Pfam" id="PF02272">
    <property type="entry name" value="DHHA1"/>
    <property type="match status" value="1"/>
</dbReference>
<organism evidence="3">
    <name type="scientific">candidate division WOR-3 bacterium</name>
    <dbReference type="NCBI Taxonomy" id="2052148"/>
    <lineage>
        <taxon>Bacteria</taxon>
        <taxon>Bacteria division WOR-3</taxon>
    </lineage>
</organism>
<name>A0A7C4GG91_UNCW3</name>
<dbReference type="EMBL" id="DSUT01000079">
    <property type="protein sequence ID" value="HGK28095.1"/>
    <property type="molecule type" value="Genomic_DNA"/>
</dbReference>
<evidence type="ECO:0000259" key="1">
    <source>
        <dbReference type="Pfam" id="PF01368"/>
    </source>
</evidence>
<dbReference type="SUPFAM" id="SSF64182">
    <property type="entry name" value="DHH phosphoesterases"/>
    <property type="match status" value="1"/>
</dbReference>
<evidence type="ECO:0000259" key="2">
    <source>
        <dbReference type="Pfam" id="PF02272"/>
    </source>
</evidence>
<evidence type="ECO:0008006" key="4">
    <source>
        <dbReference type="Google" id="ProtNLM"/>
    </source>
</evidence>
<dbReference type="Gene3D" id="3.90.1640.30">
    <property type="match status" value="1"/>
</dbReference>
<dbReference type="InterPro" id="IPR003156">
    <property type="entry name" value="DHHA1_dom"/>
</dbReference>
<sequence length="540" mass="59009">MIFPWQVKPVDEALVSALVSAAGLPVYVARLLALRGVSSATQARQWLKPELDHLHPARLLPDFQAAAGRVLGAIGRREPILVWGHDDLDGMTATAVLCRLLDNLRADVRYHIPSRVRDRHGLDPSGVERELPDGGLVLTVDCGITNIRAVAAVRQRGVDVVITDHHEVLDELPPAVASVDPKRPDSEYPYRGLAGVGVALKFGFGIAEEAIGIRPREFVSTLPDLMALAVLGTLADRVPLTGENRTLVSVGMRFLEETRLPAVRAVLDSVGGEGRLTAAKFVAELLPLFASADGREGVARLLSDDADAARRWVDDLRVRSREWREEAERTFTLAQELVQVGDGILFARSREFSLRALGSTAARLKERYQLPAVVMGWRGDAWVGECRGMDGVNLIELFKALRRYLDDYGGHRKAAGFSLQDNVVEEFVRQAELYAHENFAGNVVPERGLQADAVLPIEQFSADLVQLAPFGEGNPEPVFVSEPVRLSRSEAGWVVSSRPELALVSGRRELSVQAGQVAVLLYSMDDFGRLTLLDAKPVSG</sequence>
<reference evidence="3" key="1">
    <citation type="journal article" date="2020" name="mSystems">
        <title>Genome- and Community-Level Interaction Insights into Carbon Utilization and Element Cycling Functions of Hydrothermarchaeota in Hydrothermal Sediment.</title>
        <authorList>
            <person name="Zhou Z."/>
            <person name="Liu Y."/>
            <person name="Xu W."/>
            <person name="Pan J."/>
            <person name="Luo Z.H."/>
            <person name="Li M."/>
        </authorList>
    </citation>
    <scope>NUCLEOTIDE SEQUENCE [LARGE SCALE GENOMIC DNA]</scope>
    <source>
        <strain evidence="3">SpSt-488</strain>
    </source>
</reference>
<comment type="caution">
    <text evidence="3">The sequence shown here is derived from an EMBL/GenBank/DDBJ whole genome shotgun (WGS) entry which is preliminary data.</text>
</comment>